<keyword evidence="9" id="KW-1185">Reference proteome</keyword>
<dbReference type="PANTHER" id="PTHR43133:SF46">
    <property type="entry name" value="RNA POLYMERASE SIGMA-70 FACTOR ECF SUBFAMILY"/>
    <property type="match status" value="1"/>
</dbReference>
<dbReference type="InterPro" id="IPR039425">
    <property type="entry name" value="RNA_pol_sigma-70-like"/>
</dbReference>
<accession>A0A1Q5PI21</accession>
<keyword evidence="3" id="KW-0731">Sigma factor</keyword>
<keyword evidence="5" id="KW-1133">Transmembrane helix</keyword>
<evidence type="ECO:0008006" key="10">
    <source>
        <dbReference type="Google" id="ProtNLM"/>
    </source>
</evidence>
<dbReference type="STRING" id="1797110.A3841_07360"/>
<evidence type="ECO:0000313" key="8">
    <source>
        <dbReference type="EMBL" id="OKL41832.1"/>
    </source>
</evidence>
<dbReference type="EMBL" id="LVWA01000002">
    <property type="protein sequence ID" value="OKL41832.1"/>
    <property type="molecule type" value="Genomic_DNA"/>
</dbReference>
<evidence type="ECO:0000313" key="9">
    <source>
        <dbReference type="Proteomes" id="UP000186551"/>
    </source>
</evidence>
<dbReference type="RefSeq" id="WP_073850278.1">
    <property type="nucleotide sequence ID" value="NZ_LVWA01000002.1"/>
</dbReference>
<dbReference type="AlphaFoldDB" id="A0A1Q5PI21"/>
<dbReference type="SUPFAM" id="SSF88946">
    <property type="entry name" value="Sigma2 domain of RNA polymerase sigma factors"/>
    <property type="match status" value="1"/>
</dbReference>
<dbReference type="InterPro" id="IPR013249">
    <property type="entry name" value="RNA_pol_sigma70_r4_t2"/>
</dbReference>
<keyword evidence="2" id="KW-0805">Transcription regulation</keyword>
<dbReference type="GO" id="GO:0003677">
    <property type="term" value="F:DNA binding"/>
    <property type="evidence" value="ECO:0007669"/>
    <property type="project" value="InterPro"/>
</dbReference>
<dbReference type="NCBIfam" id="TIGR02937">
    <property type="entry name" value="sigma70-ECF"/>
    <property type="match status" value="1"/>
</dbReference>
<dbReference type="Gene3D" id="1.10.1740.10">
    <property type="match status" value="1"/>
</dbReference>
<keyword evidence="5" id="KW-0812">Transmembrane</keyword>
<dbReference type="CDD" id="cd06171">
    <property type="entry name" value="Sigma70_r4"/>
    <property type="match status" value="1"/>
</dbReference>
<evidence type="ECO:0000256" key="2">
    <source>
        <dbReference type="ARBA" id="ARBA00023015"/>
    </source>
</evidence>
<evidence type="ECO:0000259" key="7">
    <source>
        <dbReference type="Pfam" id="PF08281"/>
    </source>
</evidence>
<keyword evidence="4" id="KW-0804">Transcription</keyword>
<evidence type="ECO:0000256" key="5">
    <source>
        <dbReference type="SAM" id="Phobius"/>
    </source>
</evidence>
<dbReference type="InterPro" id="IPR007627">
    <property type="entry name" value="RNA_pol_sigma70_r2"/>
</dbReference>
<comment type="similarity">
    <text evidence="1">Belongs to the sigma-70 factor family. ECF subfamily.</text>
</comment>
<comment type="caution">
    <text evidence="8">The sequence shown here is derived from an EMBL/GenBank/DDBJ whole genome shotgun (WGS) entry which is preliminary data.</text>
</comment>
<protein>
    <recommendedName>
        <fullName evidence="10">RNA polymerase sigma-70 factor</fullName>
    </recommendedName>
</protein>
<evidence type="ECO:0000259" key="6">
    <source>
        <dbReference type="Pfam" id="PF04542"/>
    </source>
</evidence>
<organism evidence="8 9">
    <name type="scientific">Pontibacter flavimaris</name>
    <dbReference type="NCBI Taxonomy" id="1797110"/>
    <lineage>
        <taxon>Bacteria</taxon>
        <taxon>Pseudomonadati</taxon>
        <taxon>Bacteroidota</taxon>
        <taxon>Cytophagia</taxon>
        <taxon>Cytophagales</taxon>
        <taxon>Hymenobacteraceae</taxon>
        <taxon>Pontibacter</taxon>
    </lineage>
</organism>
<dbReference type="InterPro" id="IPR013325">
    <property type="entry name" value="RNA_pol_sigma_r2"/>
</dbReference>
<reference evidence="8 9" key="1">
    <citation type="submission" date="2016-03" db="EMBL/GenBank/DDBJ databases">
        <title>Genome sequence of Pontibacter sp. nov., of the family cytophagaceae, isolated from marine sediment of the Yellow Sea, China.</title>
        <authorList>
            <person name="Zhang G."/>
            <person name="Zhang R."/>
        </authorList>
    </citation>
    <scope>NUCLEOTIDE SEQUENCE [LARGE SCALE GENOMIC DNA]</scope>
    <source>
        <strain evidence="8 9">S10-8</strain>
    </source>
</reference>
<feature type="domain" description="RNA polymerase sigma factor 70 region 4 type 2" evidence="7">
    <location>
        <begin position="109"/>
        <end position="159"/>
    </location>
</feature>
<dbReference type="Proteomes" id="UP000186551">
    <property type="component" value="Unassembled WGS sequence"/>
</dbReference>
<feature type="transmembrane region" description="Helical" evidence="5">
    <location>
        <begin position="164"/>
        <end position="180"/>
    </location>
</feature>
<evidence type="ECO:0000256" key="3">
    <source>
        <dbReference type="ARBA" id="ARBA00023082"/>
    </source>
</evidence>
<evidence type="ECO:0000256" key="1">
    <source>
        <dbReference type="ARBA" id="ARBA00010641"/>
    </source>
</evidence>
<keyword evidence="5" id="KW-0472">Membrane</keyword>
<dbReference type="GO" id="GO:0006352">
    <property type="term" value="P:DNA-templated transcription initiation"/>
    <property type="evidence" value="ECO:0007669"/>
    <property type="project" value="InterPro"/>
</dbReference>
<dbReference type="InterPro" id="IPR014327">
    <property type="entry name" value="RNA_pol_sigma70_bacteroid"/>
</dbReference>
<dbReference type="Gene3D" id="1.10.10.10">
    <property type="entry name" value="Winged helix-like DNA-binding domain superfamily/Winged helix DNA-binding domain"/>
    <property type="match status" value="1"/>
</dbReference>
<evidence type="ECO:0000256" key="4">
    <source>
        <dbReference type="ARBA" id="ARBA00023163"/>
    </source>
</evidence>
<dbReference type="GO" id="GO:0016987">
    <property type="term" value="F:sigma factor activity"/>
    <property type="evidence" value="ECO:0007669"/>
    <property type="project" value="UniProtKB-KW"/>
</dbReference>
<dbReference type="SUPFAM" id="SSF88659">
    <property type="entry name" value="Sigma3 and sigma4 domains of RNA polymerase sigma factors"/>
    <property type="match status" value="1"/>
</dbReference>
<name>A0A1Q5PI21_9BACT</name>
<dbReference type="Pfam" id="PF08281">
    <property type="entry name" value="Sigma70_r4_2"/>
    <property type="match status" value="1"/>
</dbReference>
<dbReference type="InterPro" id="IPR013324">
    <property type="entry name" value="RNA_pol_sigma_r3/r4-like"/>
</dbReference>
<dbReference type="NCBIfam" id="TIGR02985">
    <property type="entry name" value="Sig70_bacteroi1"/>
    <property type="match status" value="1"/>
</dbReference>
<feature type="domain" description="RNA polymerase sigma-70 region 2" evidence="6">
    <location>
        <begin position="14"/>
        <end position="81"/>
    </location>
</feature>
<dbReference type="InterPro" id="IPR014284">
    <property type="entry name" value="RNA_pol_sigma-70_dom"/>
</dbReference>
<gene>
    <name evidence="8" type="ORF">A3841_07360</name>
</gene>
<sequence length="181" mass="21044">MSNQPEKLRQYEDLFRRHYGRLCRRVQCITADAAVAEDLVQEVFISFWNSGQWQTVENLEAYLHRACLNKALNHATTHKRRSELAQLYQQEQNQAVAADQDLALQELQRQVQQAIEALPPMCRKVFLLSRHEEMTHKEIADFLDISPNTVDNHIKKALAILRKALLGLLLGCLEIIFRFFS</sequence>
<dbReference type="Pfam" id="PF04542">
    <property type="entry name" value="Sigma70_r2"/>
    <property type="match status" value="1"/>
</dbReference>
<dbReference type="PANTHER" id="PTHR43133">
    <property type="entry name" value="RNA POLYMERASE ECF-TYPE SIGMA FACTO"/>
    <property type="match status" value="1"/>
</dbReference>
<proteinExistence type="inferred from homology"/>
<dbReference type="InterPro" id="IPR036388">
    <property type="entry name" value="WH-like_DNA-bd_sf"/>
</dbReference>